<dbReference type="GO" id="GO:0005886">
    <property type="term" value="C:plasma membrane"/>
    <property type="evidence" value="ECO:0007669"/>
    <property type="project" value="TreeGrafter"/>
</dbReference>
<feature type="transmembrane region" description="Helical" evidence="1">
    <location>
        <begin position="30"/>
        <end position="48"/>
    </location>
</feature>
<keyword evidence="1" id="KW-1133">Transmembrane helix</keyword>
<dbReference type="PANTHER" id="PTHR40106:SF1">
    <property type="entry name" value="INNER MEMBRANE PROTEIN RCLC"/>
    <property type="match status" value="1"/>
</dbReference>
<accession>A0A841JVJ1</accession>
<dbReference type="AlphaFoldDB" id="A0A841JVJ1"/>
<feature type="transmembrane region" description="Helical" evidence="1">
    <location>
        <begin position="129"/>
        <end position="148"/>
    </location>
</feature>
<gene>
    <name evidence="2" type="ORF">HNQ77_002439</name>
</gene>
<name>A0A841JVJ1_9BACT</name>
<keyword evidence="3" id="KW-1185">Reference proteome</keyword>
<dbReference type="PANTHER" id="PTHR40106">
    <property type="entry name" value="INNER MEMBRANE PROTEIN RCLC"/>
    <property type="match status" value="1"/>
</dbReference>
<organism evidence="2 3">
    <name type="scientific">Silvibacterium bohemicum</name>
    <dbReference type="NCBI Taxonomy" id="1577686"/>
    <lineage>
        <taxon>Bacteria</taxon>
        <taxon>Pseudomonadati</taxon>
        <taxon>Acidobacteriota</taxon>
        <taxon>Terriglobia</taxon>
        <taxon>Terriglobales</taxon>
        <taxon>Acidobacteriaceae</taxon>
        <taxon>Silvibacterium</taxon>
    </lineage>
</organism>
<comment type="caution">
    <text evidence="2">The sequence shown here is derived from an EMBL/GenBank/DDBJ whole genome shotgun (WGS) entry which is preliminary data.</text>
</comment>
<dbReference type="InterPro" id="IPR016865">
    <property type="entry name" value="RclC"/>
</dbReference>
<dbReference type="GO" id="GO:1901530">
    <property type="term" value="P:response to hypochlorite"/>
    <property type="evidence" value="ECO:0007669"/>
    <property type="project" value="TreeGrafter"/>
</dbReference>
<protein>
    <submittedName>
        <fullName evidence="2">Putative membrane protein YkgB</fullName>
    </submittedName>
</protein>
<keyword evidence="1" id="KW-0812">Transmembrane</keyword>
<dbReference type="OrthoDB" id="1118972at2"/>
<evidence type="ECO:0000256" key="1">
    <source>
        <dbReference type="SAM" id="Phobius"/>
    </source>
</evidence>
<sequence length="200" mass="21398">MSSEGGYHAASVFTRALILASGANVVGMRLLRFALVVVLIWIGGLKFADYEADGIVPLVANSPLMSFFYHHPAPDYREHMNHEGELKPGNREWQVSNGTYPFAHVLGCVIVAIGLMIACYGFAPGVATVGSFLLILMSFTTLSFLITTPEAWVPALGDSAHGFPYLSIAGRLIIKDVIMLGAAVVTMAEAAKKKLSLTGL</sequence>
<evidence type="ECO:0000313" key="3">
    <source>
        <dbReference type="Proteomes" id="UP000538666"/>
    </source>
</evidence>
<feature type="transmembrane region" description="Helical" evidence="1">
    <location>
        <begin position="168"/>
        <end position="188"/>
    </location>
</feature>
<dbReference type="InterPro" id="IPR007339">
    <property type="entry name" value="RclC-like"/>
</dbReference>
<reference evidence="2 3" key="1">
    <citation type="submission" date="2020-08" db="EMBL/GenBank/DDBJ databases">
        <title>Genomic Encyclopedia of Type Strains, Phase IV (KMG-IV): sequencing the most valuable type-strain genomes for metagenomic binning, comparative biology and taxonomic classification.</title>
        <authorList>
            <person name="Goeker M."/>
        </authorList>
    </citation>
    <scope>NUCLEOTIDE SEQUENCE [LARGE SCALE GENOMIC DNA]</scope>
    <source>
        <strain evidence="2 3">DSM 103733</strain>
    </source>
</reference>
<dbReference type="RefSeq" id="WP_050058900.1">
    <property type="nucleotide sequence ID" value="NZ_JACHEK010000004.1"/>
</dbReference>
<dbReference type="Proteomes" id="UP000538666">
    <property type="component" value="Unassembled WGS sequence"/>
</dbReference>
<feature type="transmembrane region" description="Helical" evidence="1">
    <location>
        <begin position="102"/>
        <end position="122"/>
    </location>
</feature>
<proteinExistence type="predicted"/>
<dbReference type="EMBL" id="JACHEK010000004">
    <property type="protein sequence ID" value="MBB6144487.1"/>
    <property type="molecule type" value="Genomic_DNA"/>
</dbReference>
<dbReference type="PIRSF" id="PIRSF028065">
    <property type="entry name" value="UCP028065"/>
    <property type="match status" value="1"/>
</dbReference>
<evidence type="ECO:0000313" key="2">
    <source>
        <dbReference type="EMBL" id="MBB6144487.1"/>
    </source>
</evidence>
<dbReference type="Pfam" id="PF04224">
    <property type="entry name" value="DUF417"/>
    <property type="match status" value="1"/>
</dbReference>
<keyword evidence="1" id="KW-0472">Membrane</keyword>